<dbReference type="SUPFAM" id="SSF55729">
    <property type="entry name" value="Acyl-CoA N-acyltransferases (Nat)"/>
    <property type="match status" value="1"/>
</dbReference>
<protein>
    <recommendedName>
        <fullName evidence="1">N-acetyltransferase domain-containing protein</fullName>
    </recommendedName>
</protein>
<gene>
    <name evidence="2" type="ORF">GCM10009547_45070</name>
</gene>
<dbReference type="PROSITE" id="PS51186">
    <property type="entry name" value="GNAT"/>
    <property type="match status" value="1"/>
</dbReference>
<evidence type="ECO:0000259" key="1">
    <source>
        <dbReference type="PROSITE" id="PS51186"/>
    </source>
</evidence>
<reference evidence="3" key="1">
    <citation type="journal article" date="2019" name="Int. J. Syst. Evol. Microbiol.">
        <title>The Global Catalogue of Microorganisms (GCM) 10K type strain sequencing project: providing services to taxonomists for standard genome sequencing and annotation.</title>
        <authorList>
            <consortium name="The Broad Institute Genomics Platform"/>
            <consortium name="The Broad Institute Genome Sequencing Center for Infectious Disease"/>
            <person name="Wu L."/>
            <person name="Ma J."/>
        </authorList>
    </citation>
    <scope>NUCLEOTIDE SEQUENCE [LARGE SCALE GENOMIC DNA]</scope>
    <source>
        <strain evidence="3">JCM 10671</strain>
    </source>
</reference>
<dbReference type="PANTHER" id="PTHR37817">
    <property type="entry name" value="N-ACETYLTRANSFERASE EIS"/>
    <property type="match status" value="1"/>
</dbReference>
<accession>A0ABP3SF13</accession>
<dbReference type="InterPro" id="IPR036527">
    <property type="entry name" value="SCP2_sterol-bd_dom_sf"/>
</dbReference>
<dbReference type="CDD" id="cd04301">
    <property type="entry name" value="NAT_SF"/>
    <property type="match status" value="1"/>
</dbReference>
<dbReference type="Pfam" id="PF13527">
    <property type="entry name" value="Acetyltransf_9"/>
    <property type="match status" value="1"/>
</dbReference>
<dbReference type="InterPro" id="IPR041380">
    <property type="entry name" value="Acetyltransf_17"/>
</dbReference>
<dbReference type="RefSeq" id="WP_344609064.1">
    <property type="nucleotide sequence ID" value="NZ_BAAAHE010000049.1"/>
</dbReference>
<sequence>MALEIRALGEHDDAAAWQLSRLAFGGPVERPAARRPTPAAGAHALGAVDGGRLIGKAVGLEHAYFYGAHAVPAVGIAGVAIAPEYRGGGVLRELLGPVLAQARERGAAVSALFPTTAVPYRRLGWELTGVLRWTAVPTAALAAERRPANVTVRPAEESDVPAILGAYCAWAADGAGMLARTGPLFDHTPAAVLAGHDGFTVAEGPAGVEGYASWDRQGGYDEHGVLSVADLVAHTPRALTALLAMLGTWRSVAPTLHLRLRADDPAWLVTGLAGARTHSEQPWMLRLVDARAAFQARGWPHALAGSVDLDLADDLCPWNAGPHRLTLEGGRGTLTPGGDGTVHLGPGGLAAIYAGARTPAVLRRANLLSGGDERTDAFLTAATAGPAPSLLDYF</sequence>
<proteinExistence type="predicted"/>
<keyword evidence="3" id="KW-1185">Reference proteome</keyword>
<dbReference type="PANTHER" id="PTHR37817:SF1">
    <property type="entry name" value="N-ACETYLTRANSFERASE EIS"/>
    <property type="match status" value="1"/>
</dbReference>
<evidence type="ECO:0000313" key="3">
    <source>
        <dbReference type="Proteomes" id="UP001500957"/>
    </source>
</evidence>
<dbReference type="Gene3D" id="3.30.1050.10">
    <property type="entry name" value="SCP2 sterol-binding domain"/>
    <property type="match status" value="1"/>
</dbReference>
<dbReference type="SUPFAM" id="SSF55718">
    <property type="entry name" value="SCP-like"/>
    <property type="match status" value="1"/>
</dbReference>
<dbReference type="Proteomes" id="UP001500957">
    <property type="component" value="Unassembled WGS sequence"/>
</dbReference>
<evidence type="ECO:0000313" key="2">
    <source>
        <dbReference type="EMBL" id="GAA0635867.1"/>
    </source>
</evidence>
<dbReference type="EMBL" id="BAAAHE010000049">
    <property type="protein sequence ID" value="GAA0635867.1"/>
    <property type="molecule type" value="Genomic_DNA"/>
</dbReference>
<organism evidence="2 3">
    <name type="scientific">Sporichthya brevicatena</name>
    <dbReference type="NCBI Taxonomy" id="171442"/>
    <lineage>
        <taxon>Bacteria</taxon>
        <taxon>Bacillati</taxon>
        <taxon>Actinomycetota</taxon>
        <taxon>Actinomycetes</taxon>
        <taxon>Sporichthyales</taxon>
        <taxon>Sporichthyaceae</taxon>
        <taxon>Sporichthya</taxon>
    </lineage>
</organism>
<dbReference type="InterPro" id="IPR000182">
    <property type="entry name" value="GNAT_dom"/>
</dbReference>
<name>A0ABP3SF13_9ACTN</name>
<dbReference type="Pfam" id="PF17668">
    <property type="entry name" value="Acetyltransf_17"/>
    <property type="match status" value="1"/>
</dbReference>
<dbReference type="Gene3D" id="3.40.630.30">
    <property type="match status" value="2"/>
</dbReference>
<dbReference type="InterPro" id="IPR051554">
    <property type="entry name" value="Acetyltransferase_Eis"/>
</dbReference>
<dbReference type="InterPro" id="IPR025559">
    <property type="entry name" value="Eis_dom"/>
</dbReference>
<dbReference type="Pfam" id="PF13530">
    <property type="entry name" value="SCP2_2"/>
    <property type="match status" value="1"/>
</dbReference>
<comment type="caution">
    <text evidence="2">The sequence shown here is derived from an EMBL/GenBank/DDBJ whole genome shotgun (WGS) entry which is preliminary data.</text>
</comment>
<dbReference type="InterPro" id="IPR016181">
    <property type="entry name" value="Acyl_CoA_acyltransferase"/>
</dbReference>
<feature type="domain" description="N-acetyltransferase" evidence="1">
    <location>
        <begin position="3"/>
        <end position="147"/>
    </location>
</feature>